<name>A0AAD3D581_9STRA</name>
<reference evidence="3 4" key="1">
    <citation type="journal article" date="2021" name="Sci. Rep.">
        <title>The genome of the diatom Chaetoceros tenuissimus carries an ancient integrated fragment of an extant virus.</title>
        <authorList>
            <person name="Hongo Y."/>
            <person name="Kimura K."/>
            <person name="Takaki Y."/>
            <person name="Yoshida Y."/>
            <person name="Baba S."/>
            <person name="Kobayashi G."/>
            <person name="Nagasaki K."/>
            <person name="Hano T."/>
            <person name="Tomaru Y."/>
        </authorList>
    </citation>
    <scope>NUCLEOTIDE SEQUENCE [LARGE SCALE GENOMIC DNA]</scope>
    <source>
        <strain evidence="3 4">NIES-3715</strain>
    </source>
</reference>
<keyword evidence="2" id="KW-0472">Membrane</keyword>
<feature type="region of interest" description="Disordered" evidence="1">
    <location>
        <begin position="1"/>
        <end position="20"/>
    </location>
</feature>
<accession>A0AAD3D581</accession>
<proteinExistence type="predicted"/>
<dbReference type="EMBL" id="BLLK01000060">
    <property type="protein sequence ID" value="GFH58091.1"/>
    <property type="molecule type" value="Genomic_DNA"/>
</dbReference>
<protein>
    <submittedName>
        <fullName evidence="3">Uncharacterized protein</fullName>
    </submittedName>
</protein>
<gene>
    <name evidence="3" type="ORF">CTEN210_14567</name>
</gene>
<feature type="compositionally biased region" description="Polar residues" evidence="1">
    <location>
        <begin position="1"/>
        <end position="18"/>
    </location>
</feature>
<feature type="transmembrane region" description="Helical" evidence="2">
    <location>
        <begin position="46"/>
        <end position="65"/>
    </location>
</feature>
<keyword evidence="2" id="KW-0812">Transmembrane</keyword>
<dbReference type="AlphaFoldDB" id="A0AAD3D581"/>
<sequence length="1234" mass="137120">MQSYQNGNSVANGNSSETEPLKRDHKYVSFDLNGSHSDGAKNRLKMLVGAMAFAGVGFIAAMYSGSFSGAPITAQNTSIVKPHDVEVSSDGKLKLFDSHNRYVLEDFDAKPTFSSFLPAVAGVYGKPVWSFYVNRGQGVASFGFLSKDYPILEFNAANKAYQLTPYIGFRTFIKGTRDGKDFLTEPFSPATSRNLDSDEDQNSLPKRIMFVGTNEFEIREIDSGNGLTTSVKYIVLPEDDFGALVRRTNITNSGTTPVTIGALDGLAKIEPVGGALDWSLKEMGRTLEGWMGVYQGGEGTTMPFYRMSTEPGDSASVKIELAGHYVLSFLEKSGGDSTLLPIVYDSHAVFGRDTSLLEPDGLKVNDVKDILAKPQYGQARTSSAFAAVQQITLQPGESISIASFYGKTDHIEEVKPIADKITKEGYVESKFQLARTMINALTSSVETNTTSHLFDGAVKQMFLDNSLRGGMPIILGDVDADAKYSNYDEDERVKVFHVFSRIHGDLERDYNAFFIANTYFSQGHGNYRDVAQNRRDDVTFTPRVGSFDVQMFLSFIQADAYEPLTVEAVIYFINDPNEAAQIASECTKDTKSAEVLTNVLNGGPFRPGQLFQLLDQLDIEISLPKQQLIDRIVAASTDLPMATFGQGYWGDHWDYYLDLINSYLAIYPDGEESLMYDKELRYFFSTATCKPRKEKYVLTLTFDGKSKHVLQLDSTVFDLDKEAEQNKFRSRKTGIVSFDASWQRVDGGLAFTSSPIAKLFLLASIKYATRDAYGMGIEYEGGRPGWDDAMNGLPGMVGSGMPETFELYQLLNYVNGVVTKYGRPIVIPVELDEMITKVNGALDDLESSFVEPESLSFDVPAELFTYWDTVATAREDYREQVKYYFSGETVEYSAAKVSTMIERWTAQVSLGIQRAVKIGSHGFGDDGTSGIPPSYFSYNITSWELNGLTNEVGLPLVNAKSMSVGRFPLFLEGPTRYLKTINSNVGDVESMYNKVKVSGLRDEELKMYFVSASLEGQSYDMGRMMAFAPGWLENQSIWMHMSYKYYLELLRGKLYDQFFEEMRGGGMLPFMDPVRYGRSLMECSSFLASSAFPDPSYHGRGFSARLSGSTAEFLSIWKLIFIGSNPYTIDENGNLAFSLKPAIPAWMFKDDDPNAAAPTYDDHGFLTVSFKLFAHIPVTYHNSKGGDLFDIAPNGYRVTMVDGSEKLINGGVISGDLADKIRRIWDVQSIDAYY</sequence>
<evidence type="ECO:0000313" key="4">
    <source>
        <dbReference type="Proteomes" id="UP001054902"/>
    </source>
</evidence>
<comment type="caution">
    <text evidence="3">The sequence shown here is derived from an EMBL/GenBank/DDBJ whole genome shotgun (WGS) entry which is preliminary data.</text>
</comment>
<organism evidence="3 4">
    <name type="scientific">Chaetoceros tenuissimus</name>
    <dbReference type="NCBI Taxonomy" id="426638"/>
    <lineage>
        <taxon>Eukaryota</taxon>
        <taxon>Sar</taxon>
        <taxon>Stramenopiles</taxon>
        <taxon>Ochrophyta</taxon>
        <taxon>Bacillariophyta</taxon>
        <taxon>Coscinodiscophyceae</taxon>
        <taxon>Chaetocerotophycidae</taxon>
        <taxon>Chaetocerotales</taxon>
        <taxon>Chaetocerotaceae</taxon>
        <taxon>Chaetoceros</taxon>
    </lineage>
</organism>
<evidence type="ECO:0000313" key="3">
    <source>
        <dbReference type="EMBL" id="GFH58091.1"/>
    </source>
</evidence>
<dbReference type="Proteomes" id="UP001054902">
    <property type="component" value="Unassembled WGS sequence"/>
</dbReference>
<keyword evidence="4" id="KW-1185">Reference proteome</keyword>
<evidence type="ECO:0000256" key="2">
    <source>
        <dbReference type="SAM" id="Phobius"/>
    </source>
</evidence>
<evidence type="ECO:0000256" key="1">
    <source>
        <dbReference type="SAM" id="MobiDB-lite"/>
    </source>
</evidence>
<keyword evidence="2" id="KW-1133">Transmembrane helix</keyword>